<dbReference type="Gene3D" id="2.30.170.40">
    <property type="entry name" value="Ribosomal protein L28/L24"/>
    <property type="match status" value="1"/>
</dbReference>
<dbReference type="EMBL" id="JAEPRJ010000001">
    <property type="protein sequence ID" value="MBK5897362.1"/>
    <property type="molecule type" value="Genomic_DNA"/>
</dbReference>
<comment type="caution">
    <text evidence="6">The sequence shown here is derived from an EMBL/GenBank/DDBJ whole genome shotgun (WGS) entry which is preliminary data.</text>
</comment>
<evidence type="ECO:0000256" key="1">
    <source>
        <dbReference type="ARBA" id="ARBA00008760"/>
    </source>
</evidence>
<keyword evidence="7" id="KW-1185">Reference proteome</keyword>
<gene>
    <name evidence="5" type="primary">rpmB</name>
    <name evidence="6" type="ORF">JJN12_06095</name>
</gene>
<dbReference type="Pfam" id="PF00830">
    <property type="entry name" value="Ribosomal_L28"/>
    <property type="match status" value="1"/>
</dbReference>
<accession>A0ABS1IZU3</accession>
<keyword evidence="3 5" id="KW-0687">Ribonucleoprotein</keyword>
<dbReference type="RefSeq" id="WP_208428852.1">
    <property type="nucleotide sequence ID" value="NZ_JAEPRJ010000001.1"/>
</dbReference>
<evidence type="ECO:0000256" key="4">
    <source>
        <dbReference type="ARBA" id="ARBA00035174"/>
    </source>
</evidence>
<evidence type="ECO:0000256" key="2">
    <source>
        <dbReference type="ARBA" id="ARBA00022980"/>
    </source>
</evidence>
<protein>
    <recommendedName>
        <fullName evidence="4 5">Large ribosomal subunit protein bL28</fullName>
    </recommendedName>
</protein>
<dbReference type="InterPro" id="IPR034704">
    <property type="entry name" value="Ribosomal_bL28/bL31-like_sf"/>
</dbReference>
<evidence type="ECO:0000256" key="3">
    <source>
        <dbReference type="ARBA" id="ARBA00023274"/>
    </source>
</evidence>
<dbReference type="NCBIfam" id="TIGR00009">
    <property type="entry name" value="L28"/>
    <property type="match status" value="1"/>
</dbReference>
<sequence>MAKCDVCGKGVSFGIAVSHSHRRNNRAWKANVRTVRVKTPGGAKTMHVCASCLRSNRVERA</sequence>
<dbReference type="PANTHER" id="PTHR39080:SF1">
    <property type="entry name" value="LARGE RIBOSOMAL SUBUNIT PROTEIN BL28A"/>
    <property type="match status" value="1"/>
</dbReference>
<evidence type="ECO:0000313" key="6">
    <source>
        <dbReference type="EMBL" id="MBK5897362.1"/>
    </source>
</evidence>
<dbReference type="InterPro" id="IPR026569">
    <property type="entry name" value="Ribosomal_bL28"/>
</dbReference>
<name>A0ABS1IZU3_9FIRM</name>
<comment type="similarity">
    <text evidence="1 5">Belongs to the bacterial ribosomal protein bL28 family.</text>
</comment>
<keyword evidence="2 5" id="KW-0689">Ribosomal protein</keyword>
<dbReference type="Proteomes" id="UP000604730">
    <property type="component" value="Unassembled WGS sequence"/>
</dbReference>
<dbReference type="InterPro" id="IPR050096">
    <property type="entry name" value="Bacterial_rp_bL28"/>
</dbReference>
<dbReference type="GO" id="GO:0005840">
    <property type="term" value="C:ribosome"/>
    <property type="evidence" value="ECO:0007669"/>
    <property type="project" value="UniProtKB-KW"/>
</dbReference>
<reference evidence="6 7" key="1">
    <citation type="submission" date="2021-01" db="EMBL/GenBank/DDBJ databases">
        <title>Isolation and description of Catonella massiliensis sp. nov., a novel Catonella species, isolated from a stable periodontitis subject.</title>
        <authorList>
            <person name="Antezack A."/>
            <person name="Boxberger M."/>
            <person name="La Scola B."/>
            <person name="Monnet-Corti V."/>
        </authorList>
    </citation>
    <scope>NUCLEOTIDE SEQUENCE [LARGE SCALE GENOMIC DNA]</scope>
    <source>
        <strain evidence="6 7">Marseille-Q4567</strain>
    </source>
</reference>
<dbReference type="InterPro" id="IPR001383">
    <property type="entry name" value="Ribosomal_bL28_bact-type"/>
</dbReference>
<dbReference type="InterPro" id="IPR037147">
    <property type="entry name" value="Ribosomal_bL28_sf"/>
</dbReference>
<dbReference type="SUPFAM" id="SSF143800">
    <property type="entry name" value="L28p-like"/>
    <property type="match status" value="1"/>
</dbReference>
<organism evidence="6 7">
    <name type="scientific">Catonella massiliensis</name>
    <dbReference type="NCBI Taxonomy" id="2799636"/>
    <lineage>
        <taxon>Bacteria</taxon>
        <taxon>Bacillati</taxon>
        <taxon>Bacillota</taxon>
        <taxon>Clostridia</taxon>
        <taxon>Lachnospirales</taxon>
        <taxon>Lachnospiraceae</taxon>
        <taxon>Catonella</taxon>
    </lineage>
</organism>
<dbReference type="HAMAP" id="MF_00373">
    <property type="entry name" value="Ribosomal_bL28"/>
    <property type="match status" value="1"/>
</dbReference>
<dbReference type="PANTHER" id="PTHR39080">
    <property type="entry name" value="50S RIBOSOMAL PROTEIN L28"/>
    <property type="match status" value="1"/>
</dbReference>
<evidence type="ECO:0000256" key="5">
    <source>
        <dbReference type="HAMAP-Rule" id="MF_00373"/>
    </source>
</evidence>
<evidence type="ECO:0000313" key="7">
    <source>
        <dbReference type="Proteomes" id="UP000604730"/>
    </source>
</evidence>
<proteinExistence type="inferred from homology"/>